<accession>A0AAD9UGQ7</accession>
<dbReference type="AlphaFoldDB" id="A0AAD9UGQ7"/>
<dbReference type="Proteomes" id="UP001209878">
    <property type="component" value="Unassembled WGS sequence"/>
</dbReference>
<reference evidence="1" key="1">
    <citation type="journal article" date="2023" name="Mol. Biol. Evol.">
        <title>Third-Generation Sequencing Reveals the Adaptive Role of the Epigenome in Three Deep-Sea Polychaetes.</title>
        <authorList>
            <person name="Perez M."/>
            <person name="Aroh O."/>
            <person name="Sun Y."/>
            <person name="Lan Y."/>
            <person name="Juniper S.K."/>
            <person name="Young C.R."/>
            <person name="Angers B."/>
            <person name="Qian P.Y."/>
        </authorList>
    </citation>
    <scope>NUCLEOTIDE SEQUENCE</scope>
    <source>
        <strain evidence="1">R07B-5</strain>
    </source>
</reference>
<protein>
    <submittedName>
        <fullName evidence="1">Uncharacterized protein</fullName>
    </submittedName>
</protein>
<name>A0AAD9UGQ7_RIDPI</name>
<sequence>MEQMTTVSAVTTAADHYSSCRLSAPMCARCQHYAVCNCRSCQVKLCVEYCTTCRCYWRPTFCTVCGKHTGYTQTVYPSAFGCTKLEVSGSCSPPRCPPPCTCGCTSACPPPRPLPDCCTPPCPQPCPPPRPPPDCCSVPGRRIACTQTCFHPPCFQPPSPTPSCVTKTYCHICHKFV</sequence>
<dbReference type="EMBL" id="JAODUO010000125">
    <property type="protein sequence ID" value="KAK2188705.1"/>
    <property type="molecule type" value="Genomic_DNA"/>
</dbReference>
<proteinExistence type="predicted"/>
<keyword evidence="2" id="KW-1185">Reference proteome</keyword>
<evidence type="ECO:0000313" key="2">
    <source>
        <dbReference type="Proteomes" id="UP001209878"/>
    </source>
</evidence>
<evidence type="ECO:0000313" key="1">
    <source>
        <dbReference type="EMBL" id="KAK2188705.1"/>
    </source>
</evidence>
<comment type="caution">
    <text evidence="1">The sequence shown here is derived from an EMBL/GenBank/DDBJ whole genome shotgun (WGS) entry which is preliminary data.</text>
</comment>
<gene>
    <name evidence="1" type="ORF">NP493_124g01032</name>
</gene>
<organism evidence="1 2">
    <name type="scientific">Ridgeia piscesae</name>
    <name type="common">Tubeworm</name>
    <dbReference type="NCBI Taxonomy" id="27915"/>
    <lineage>
        <taxon>Eukaryota</taxon>
        <taxon>Metazoa</taxon>
        <taxon>Spiralia</taxon>
        <taxon>Lophotrochozoa</taxon>
        <taxon>Annelida</taxon>
        <taxon>Polychaeta</taxon>
        <taxon>Sedentaria</taxon>
        <taxon>Canalipalpata</taxon>
        <taxon>Sabellida</taxon>
        <taxon>Siboglinidae</taxon>
        <taxon>Ridgeia</taxon>
    </lineage>
</organism>